<gene>
    <name evidence="4" type="ORF">TD95_002444</name>
</gene>
<dbReference type="InterPro" id="IPR049362">
    <property type="entry name" value="TTI1_rpt"/>
</dbReference>
<reference evidence="4 5" key="1">
    <citation type="submission" date="2015-03" db="EMBL/GenBank/DDBJ databases">
        <authorList>
            <person name="Radwan O."/>
            <person name="Al-Naeli F.A."/>
            <person name="Rendon G.A."/>
            <person name="Fields C."/>
        </authorList>
    </citation>
    <scope>NUCLEOTIDE SEQUENCE [LARGE SCALE GENOMIC DNA]</scope>
    <source>
        <strain evidence="4">CR-DP1</strain>
    </source>
</reference>
<dbReference type="Proteomes" id="UP000033483">
    <property type="component" value="Unassembled WGS sequence"/>
</dbReference>
<dbReference type="AlphaFoldDB" id="A0A0F4Z8M6"/>
<evidence type="ECO:0000259" key="3">
    <source>
        <dbReference type="Pfam" id="PF24181"/>
    </source>
</evidence>
<evidence type="ECO:0000313" key="5">
    <source>
        <dbReference type="Proteomes" id="UP000033483"/>
    </source>
</evidence>
<feature type="compositionally biased region" description="Basic and acidic residues" evidence="1">
    <location>
        <begin position="846"/>
        <end position="861"/>
    </location>
</feature>
<protein>
    <recommendedName>
        <fullName evidence="6">TEL2-interacting protein 1</fullName>
    </recommendedName>
</protein>
<dbReference type="SUPFAM" id="SSF48371">
    <property type="entry name" value="ARM repeat"/>
    <property type="match status" value="1"/>
</dbReference>
<sequence>MASQNSGHANAARTEFFQQIKPCCISLSKTASKSVQTAADSRFLTTLVQELLDHLSAQTQRDSTVFDKNLADYIFFPLAFIFKNQEQHPITLVELTLRCLTILIFHGWKANIDPKLVQQLLLFLTFVIGGVPTQQQKRDTSEEAILESLKALNNLVTAAGKSAEASAALVDATGIPALGHAITVLLQCVSEGKTPEIQTEAMKTLRTFFSAIRDDAALASFLPGTVSSLTKVVSTPAREKRRVLVGAVNTLKEIITRVLGDMRTRVLLMQLEKQKENISSHNAVTIKETAMKEFDMKDDGDVENTKEEEEDKGRVWTPSWLRATADQIKLALSTILKLAKTDEEEVRSALERFCISLLDECHKSLANCASILVEAAMALSDEKVDNDLMTTSLTDLALVYPELSDCIKTAVYNWVTGLPRVMQSADEAIRRRGLQNLKRGLHLASTMNFASPTLNNAVSAALRDGIIQLMINSKMPKVVDEVETMELLSGNAQLVTTDSRLSQFRPVMLPHQSQVSTRVELLDLIKHLGTSSQQTKLAIDMLEQAQVSVGDAQISSYWLSLELLKSALDNRSDLDAFISFSDVPEEAENAFNDLYAFAVSVLDSQSDFQESDWRLDALALETVAYAASRSKKAFRPELIDVLFPICSFLGSDNVQLRHHAIVGLNSVAASCGYGSVSDLIIDNADYMVNSVSLRLNTLSITPATNKVMLMVVRLAGPKLVPFLDDVVTSIFFALDNYHGYPAFVEGLFGVLNEVVSQGVKSDKLLIEGGPAEDMPIEKTKHSKHWATIDEVKQTLEAREKKRRQRQKEDMELDASVRVPHPKKPWKMDVIKNSPRIQELLDDADEAIPKPEPDENDQRKLGGDYPEDVDAPTDPPKPPPTPTYAILSKIAELTQHYLTSPTPTLRKSLLDLLATVSPALAHDATAFLPLVNAVWPVIIQRLYDAEAYIAIAACETLGALCAAAGDFMSSRFKDEWASRMYAWVGKVKGRVGRAQGRGGAGDVLVPGATGVKLEGVVLQSEERGLGQFAQSAKMWEAVVRMLVMMLRHVRVADEMYDQVLELLVDRLGDEDVREALETINPDAVWLAMYLNGQVTEELVAPTCEGVQFLALGDYTKV</sequence>
<evidence type="ECO:0008006" key="6">
    <source>
        <dbReference type="Google" id="ProtNLM"/>
    </source>
</evidence>
<dbReference type="InterPro" id="IPR057566">
    <property type="entry name" value="TPR_TTI1_N"/>
</dbReference>
<dbReference type="PANTHER" id="PTHR18460:SF3">
    <property type="entry name" value="TELO2-INTERACTING PROTEIN 1 HOMOLOG"/>
    <property type="match status" value="1"/>
</dbReference>
<feature type="region of interest" description="Disordered" evidence="1">
    <location>
        <begin position="798"/>
        <end position="818"/>
    </location>
</feature>
<organism evidence="4 5">
    <name type="scientific">Thielaviopsis punctulata</name>
    <dbReference type="NCBI Taxonomy" id="72032"/>
    <lineage>
        <taxon>Eukaryota</taxon>
        <taxon>Fungi</taxon>
        <taxon>Dikarya</taxon>
        <taxon>Ascomycota</taxon>
        <taxon>Pezizomycotina</taxon>
        <taxon>Sordariomycetes</taxon>
        <taxon>Hypocreomycetidae</taxon>
        <taxon>Microascales</taxon>
        <taxon>Ceratocystidaceae</taxon>
        <taxon>Thielaviopsis</taxon>
    </lineage>
</organism>
<keyword evidence="5" id="KW-1185">Reference proteome</keyword>
<feature type="domain" description="TTI1 N-terminal TPR" evidence="2">
    <location>
        <begin position="17"/>
        <end position="381"/>
    </location>
</feature>
<feature type="compositionally biased region" description="Pro residues" evidence="1">
    <location>
        <begin position="872"/>
        <end position="881"/>
    </location>
</feature>
<dbReference type="InterPro" id="IPR011989">
    <property type="entry name" value="ARM-like"/>
</dbReference>
<dbReference type="InterPro" id="IPR016441">
    <property type="entry name" value="Tti1"/>
</dbReference>
<dbReference type="InterPro" id="IPR016024">
    <property type="entry name" value="ARM-type_fold"/>
</dbReference>
<dbReference type="EMBL" id="LAEV01001956">
    <property type="protein sequence ID" value="KKA26862.1"/>
    <property type="molecule type" value="Genomic_DNA"/>
</dbReference>
<dbReference type="InterPro" id="IPR057567">
    <property type="entry name" value="TPR_TTI1_C"/>
</dbReference>
<feature type="region of interest" description="Disordered" evidence="1">
    <location>
        <begin position="841"/>
        <end position="882"/>
    </location>
</feature>
<dbReference type="GO" id="GO:0005737">
    <property type="term" value="C:cytoplasm"/>
    <property type="evidence" value="ECO:0007669"/>
    <property type="project" value="TreeGrafter"/>
</dbReference>
<dbReference type="PIRSF" id="PIRSF005250">
    <property type="entry name" value="UCP005250"/>
    <property type="match status" value="1"/>
</dbReference>
<dbReference type="PANTHER" id="PTHR18460">
    <property type="entry name" value="TEL2 INTERACTING PROTEIN 1 TTI1 FAMILY MEMBER"/>
    <property type="match status" value="1"/>
</dbReference>
<evidence type="ECO:0000256" key="1">
    <source>
        <dbReference type="SAM" id="MobiDB-lite"/>
    </source>
</evidence>
<dbReference type="Pfam" id="PF21547">
    <property type="entry name" value="TTI1"/>
    <property type="match status" value="1"/>
</dbReference>
<comment type="caution">
    <text evidence="4">The sequence shown here is derived from an EMBL/GenBank/DDBJ whole genome shotgun (WGS) entry which is preliminary data.</text>
</comment>
<feature type="domain" description="TTI1 C-terminal TPR" evidence="3">
    <location>
        <begin position="809"/>
        <end position="1061"/>
    </location>
</feature>
<dbReference type="InterPro" id="IPR052587">
    <property type="entry name" value="TELO2-interacting_protein_1"/>
</dbReference>
<proteinExistence type="predicted"/>
<dbReference type="Gene3D" id="1.25.10.10">
    <property type="entry name" value="Leucine-rich Repeat Variant"/>
    <property type="match status" value="2"/>
</dbReference>
<evidence type="ECO:0000259" key="2">
    <source>
        <dbReference type="Pfam" id="PF24173"/>
    </source>
</evidence>
<dbReference type="Pfam" id="PF24173">
    <property type="entry name" value="TPR_TTI1_N"/>
    <property type="match status" value="1"/>
</dbReference>
<dbReference type="OrthoDB" id="49511at2759"/>
<dbReference type="Pfam" id="PF24181">
    <property type="entry name" value="TPR_TTI1_C"/>
    <property type="match status" value="1"/>
</dbReference>
<evidence type="ECO:0000313" key="4">
    <source>
        <dbReference type="EMBL" id="KKA26862.1"/>
    </source>
</evidence>
<name>A0A0F4Z8M6_9PEZI</name>
<accession>A0A0F4Z8M6</accession>